<evidence type="ECO:0000313" key="2">
    <source>
        <dbReference type="EMBL" id="OMF45597.1"/>
    </source>
</evidence>
<dbReference type="InterPro" id="IPR029044">
    <property type="entry name" value="Nucleotide-diphossugar_trans"/>
</dbReference>
<keyword evidence="3" id="KW-1185">Reference proteome</keyword>
<dbReference type="RefSeq" id="WP_076176824.1">
    <property type="nucleotide sequence ID" value="NZ_MRTP01000023.1"/>
</dbReference>
<gene>
    <name evidence="2" type="ORF">BK138_33975</name>
</gene>
<dbReference type="GO" id="GO:0016740">
    <property type="term" value="F:transferase activity"/>
    <property type="evidence" value="ECO:0007669"/>
    <property type="project" value="UniProtKB-KW"/>
</dbReference>
<sequence length="250" mass="27777">MLNRPESHNKPHRVLVIVPAYNEAEGIGQVIRRLREDAPYADVLVINDGSSDATSRIARDAGANVIDLTCNLGIGGAVQTGYRYAAEHHYDYAVQIDGDGQHNPCDLRSLLSAQFDTGADMVIGSRFITKEGFQSTFARKMGIGLLSALVTRLTGQNVTDPTSGYRLCGRRAISLFAREYPTDYPEVEALMLLYNRELSFTEIPVVMNERQGGVSSISAMKSVYYMSKVILSVLLMKTKKKRAWENRYES</sequence>
<dbReference type="SUPFAM" id="SSF53448">
    <property type="entry name" value="Nucleotide-diphospho-sugar transferases"/>
    <property type="match status" value="1"/>
</dbReference>
<protein>
    <submittedName>
        <fullName evidence="2">Glycosyl transferase family 2</fullName>
    </submittedName>
</protein>
<dbReference type="PANTHER" id="PTHR48090:SF7">
    <property type="entry name" value="RFBJ PROTEIN"/>
    <property type="match status" value="1"/>
</dbReference>
<evidence type="ECO:0000259" key="1">
    <source>
        <dbReference type="Pfam" id="PF00535"/>
    </source>
</evidence>
<dbReference type="InterPro" id="IPR001173">
    <property type="entry name" value="Glyco_trans_2-like"/>
</dbReference>
<reference evidence="2 3" key="1">
    <citation type="submission" date="2016-11" db="EMBL/GenBank/DDBJ databases">
        <title>Paenibacillus species isolates.</title>
        <authorList>
            <person name="Beno S.M."/>
        </authorList>
    </citation>
    <scope>NUCLEOTIDE SEQUENCE [LARGE SCALE GENOMIC DNA]</scope>
    <source>
        <strain evidence="2 3">FSL R5-0378</strain>
    </source>
</reference>
<dbReference type="STRING" id="297318.BK138_33975"/>
<dbReference type="PANTHER" id="PTHR48090">
    <property type="entry name" value="UNDECAPRENYL-PHOSPHATE 4-DEOXY-4-FORMAMIDO-L-ARABINOSE TRANSFERASE-RELATED"/>
    <property type="match status" value="1"/>
</dbReference>
<organism evidence="2 3">
    <name type="scientific">Paenibacillus rhizosphaerae</name>
    <dbReference type="NCBI Taxonomy" id="297318"/>
    <lineage>
        <taxon>Bacteria</taxon>
        <taxon>Bacillati</taxon>
        <taxon>Bacillota</taxon>
        <taxon>Bacilli</taxon>
        <taxon>Bacillales</taxon>
        <taxon>Paenibacillaceae</taxon>
        <taxon>Paenibacillus</taxon>
    </lineage>
</organism>
<comment type="caution">
    <text evidence="2">The sequence shown here is derived from an EMBL/GenBank/DDBJ whole genome shotgun (WGS) entry which is preliminary data.</text>
</comment>
<proteinExistence type="predicted"/>
<dbReference type="AlphaFoldDB" id="A0A1R1E181"/>
<accession>A0A1R1E181</accession>
<dbReference type="InterPro" id="IPR050256">
    <property type="entry name" value="Glycosyltransferase_2"/>
</dbReference>
<dbReference type="Proteomes" id="UP000187172">
    <property type="component" value="Unassembled WGS sequence"/>
</dbReference>
<keyword evidence="2" id="KW-0808">Transferase</keyword>
<dbReference type="CDD" id="cd04179">
    <property type="entry name" value="DPM_DPG-synthase_like"/>
    <property type="match status" value="1"/>
</dbReference>
<evidence type="ECO:0000313" key="3">
    <source>
        <dbReference type="Proteomes" id="UP000187172"/>
    </source>
</evidence>
<dbReference type="Pfam" id="PF00535">
    <property type="entry name" value="Glycos_transf_2"/>
    <property type="match status" value="1"/>
</dbReference>
<name>A0A1R1E181_9BACL</name>
<dbReference type="Gene3D" id="3.90.550.10">
    <property type="entry name" value="Spore Coat Polysaccharide Biosynthesis Protein SpsA, Chain A"/>
    <property type="match status" value="1"/>
</dbReference>
<dbReference type="EMBL" id="MRTP01000023">
    <property type="protein sequence ID" value="OMF45597.1"/>
    <property type="molecule type" value="Genomic_DNA"/>
</dbReference>
<feature type="domain" description="Glycosyltransferase 2-like" evidence="1">
    <location>
        <begin position="16"/>
        <end position="173"/>
    </location>
</feature>